<reference evidence="1 2" key="1">
    <citation type="journal article" date="2023" name="Genome Announc.">
        <title>Pan-Genome Analyses of the Genus Cohnella and Proposal of the Novel Species Cohnella silvisoli sp. nov., Isolated from Forest Soil.</title>
        <authorList>
            <person name="Wang C."/>
            <person name="Mao L."/>
            <person name="Bao G."/>
            <person name="Zhu H."/>
        </authorList>
    </citation>
    <scope>NUCLEOTIDE SEQUENCE [LARGE SCALE GENOMIC DNA]</scope>
    <source>
        <strain evidence="1 2">NL03-T5-1</strain>
    </source>
</reference>
<evidence type="ECO:0000313" key="2">
    <source>
        <dbReference type="Proteomes" id="UP001493487"/>
    </source>
</evidence>
<sequence>MNNECWTEMDLYWFQGGEIDDKVKELFDRLTPLWTREPDARKGLSLCVGWLYDSVLYWNGRLDDCVATCQSPTYEPWTYYRIKELIAAVKREASLRNISQFNVGLILLGGETMTYNAELTCEGWSGRTEEVKERAHYNIEGKWFYEHPEIDRERYGIFYFGSKVLVPTNETVCKLEEPTFGEYFADKLCDMCRNTGIDAVILRDSVFTPAYSRGNRNRYMKPEDIQDLNTSFIDLFARIKSQLPGFIIIGYDSGTSSMEEWRSHGFDLEQVANSGYLDLWITQTWASAWQDYWPAHSMGYSFQLSNLLVNLAMLANTPCKHMFLIETFDAWEPWDSIHQYPSKVAWEIWAYSHATLRLSGKRSALSAGCYISWMNRGHEMIPDDTIQYLCTTMNESAADLLRNPVPGGPCLVYHRKGLQHLMNQPEKYSRGEEMDDWVSMLQKYGIPVLSITRSEWLDGVEADAYIFPAPACIDDTLGAVLLKKMNAGNPILFTGQAGLLGESLREALSLEIEEEIITCDLPSAATVEESLGRMIGTYGLQINQHQRSMKENESWVSLIKCLGGAVLAKHKDKPCLIWETPEWGTPQELHLTPKSIGSPQTYSAVSESFGQFGWGAEEIKWVNDDWQRPICFLYWRYENKEITILLGNLETGTTGNSQFAVKGTLNIKEIKEYSLYEKEYFNPGYVKPRDDGYYIAIAPHKACTVGLLRS</sequence>
<gene>
    <name evidence="1" type="ORF">QJS35_28675</name>
</gene>
<evidence type="ECO:0000313" key="1">
    <source>
        <dbReference type="EMBL" id="MEQ4486353.1"/>
    </source>
</evidence>
<proteinExistence type="predicted"/>
<accession>A0ABV1L2W1</accession>
<keyword evidence="2" id="KW-1185">Reference proteome</keyword>
<protein>
    <submittedName>
        <fullName evidence="1">Uncharacterized protein</fullName>
    </submittedName>
</protein>
<dbReference type="Proteomes" id="UP001493487">
    <property type="component" value="Unassembled WGS sequence"/>
</dbReference>
<organism evidence="1 2">
    <name type="scientific">Cohnella silvisoli</name>
    <dbReference type="NCBI Taxonomy" id="2873699"/>
    <lineage>
        <taxon>Bacteria</taxon>
        <taxon>Bacillati</taxon>
        <taxon>Bacillota</taxon>
        <taxon>Bacilli</taxon>
        <taxon>Bacillales</taxon>
        <taxon>Paenibacillaceae</taxon>
        <taxon>Cohnella</taxon>
    </lineage>
</organism>
<comment type="caution">
    <text evidence="1">The sequence shown here is derived from an EMBL/GenBank/DDBJ whole genome shotgun (WGS) entry which is preliminary data.</text>
</comment>
<name>A0ABV1L2W1_9BACL</name>
<dbReference type="EMBL" id="JASKHM010000021">
    <property type="protein sequence ID" value="MEQ4486353.1"/>
    <property type="molecule type" value="Genomic_DNA"/>
</dbReference>
<dbReference type="RefSeq" id="WP_232189444.1">
    <property type="nucleotide sequence ID" value="NZ_JAIOAP010000020.1"/>
</dbReference>